<name>A0A0F9EBN0_9ZZZZ</name>
<protein>
    <submittedName>
        <fullName evidence="1">Uncharacterized protein</fullName>
    </submittedName>
</protein>
<accession>A0A0F9EBN0</accession>
<gene>
    <name evidence="1" type="ORF">LCGC14_2387160</name>
</gene>
<sequence length="125" mass="14535">MNESGADYTLSVEDFAAWCLSEDNFIGPRFNTPFKWMWRKARKLEAEVQELADGLPMLPKDIEVLREANLDLAVRNEKLGTVVEPAQDFLKWSEKEGQRDNWVMGEFDELWIKLRDVLAELEDGE</sequence>
<organism evidence="1">
    <name type="scientific">marine sediment metagenome</name>
    <dbReference type="NCBI Taxonomy" id="412755"/>
    <lineage>
        <taxon>unclassified sequences</taxon>
        <taxon>metagenomes</taxon>
        <taxon>ecological metagenomes</taxon>
    </lineage>
</organism>
<evidence type="ECO:0000313" key="1">
    <source>
        <dbReference type="EMBL" id="KKL27241.1"/>
    </source>
</evidence>
<reference evidence="1" key="1">
    <citation type="journal article" date="2015" name="Nature">
        <title>Complex archaea that bridge the gap between prokaryotes and eukaryotes.</title>
        <authorList>
            <person name="Spang A."/>
            <person name="Saw J.H."/>
            <person name="Jorgensen S.L."/>
            <person name="Zaremba-Niedzwiedzka K."/>
            <person name="Martijn J."/>
            <person name="Lind A.E."/>
            <person name="van Eijk R."/>
            <person name="Schleper C."/>
            <person name="Guy L."/>
            <person name="Ettema T.J."/>
        </authorList>
    </citation>
    <scope>NUCLEOTIDE SEQUENCE</scope>
</reference>
<dbReference type="AlphaFoldDB" id="A0A0F9EBN0"/>
<comment type="caution">
    <text evidence="1">The sequence shown here is derived from an EMBL/GenBank/DDBJ whole genome shotgun (WGS) entry which is preliminary data.</text>
</comment>
<dbReference type="EMBL" id="LAZR01035538">
    <property type="protein sequence ID" value="KKL27241.1"/>
    <property type="molecule type" value="Genomic_DNA"/>
</dbReference>
<proteinExistence type="predicted"/>